<keyword evidence="6" id="KW-0568">Pathogenesis-related protein</keyword>
<dbReference type="CDD" id="cd05381">
    <property type="entry name" value="CAP_PR-1"/>
    <property type="match status" value="1"/>
</dbReference>
<dbReference type="GO" id="GO:0098542">
    <property type="term" value="P:defense response to other organism"/>
    <property type="evidence" value="ECO:0007669"/>
    <property type="project" value="UniProtKB-ARBA"/>
</dbReference>
<dbReference type="InterPro" id="IPR035940">
    <property type="entry name" value="CAP_sf"/>
</dbReference>
<reference evidence="9 10" key="1">
    <citation type="submission" date="2024-01" db="EMBL/GenBank/DDBJ databases">
        <title>A telomere-to-telomere, gap-free genome of sweet tea (Lithocarpus litseifolius).</title>
        <authorList>
            <person name="Zhou J."/>
        </authorList>
    </citation>
    <scope>NUCLEOTIDE SEQUENCE [LARGE SCALE GENOMIC DNA]</scope>
    <source>
        <strain evidence="9">Zhou-2022a</strain>
        <tissue evidence="9">Leaf</tissue>
    </source>
</reference>
<gene>
    <name evidence="9" type="ORF">SO802_025842</name>
</gene>
<evidence type="ECO:0000256" key="3">
    <source>
        <dbReference type="ARBA" id="ARBA00022729"/>
    </source>
</evidence>
<protein>
    <recommendedName>
        <fullName evidence="8">SCP domain-containing protein</fullName>
    </recommendedName>
</protein>
<evidence type="ECO:0000313" key="9">
    <source>
        <dbReference type="EMBL" id="KAK9990857.1"/>
    </source>
</evidence>
<dbReference type="InterPro" id="IPR002413">
    <property type="entry name" value="V5_allergen-like"/>
</dbReference>
<dbReference type="PANTHER" id="PTHR10334">
    <property type="entry name" value="CYSTEINE-RICH SECRETORY PROTEIN-RELATED"/>
    <property type="match status" value="1"/>
</dbReference>
<evidence type="ECO:0000256" key="6">
    <source>
        <dbReference type="ARBA" id="ARBA00023265"/>
    </source>
</evidence>
<comment type="similarity">
    <text evidence="2">Belongs to the CRISP family.</text>
</comment>
<name>A0AAW2C0F4_9ROSI</name>
<feature type="signal peptide" evidence="7">
    <location>
        <begin position="1"/>
        <end position="24"/>
    </location>
</feature>
<evidence type="ECO:0000256" key="5">
    <source>
        <dbReference type="ARBA" id="ARBA00023157"/>
    </source>
</evidence>
<dbReference type="PRINTS" id="PR00837">
    <property type="entry name" value="V5TPXLIKE"/>
</dbReference>
<evidence type="ECO:0000256" key="1">
    <source>
        <dbReference type="ARBA" id="ARBA00003143"/>
    </source>
</evidence>
<dbReference type="InterPro" id="IPR001283">
    <property type="entry name" value="CRISP-related"/>
</dbReference>
<dbReference type="SMART" id="SM00198">
    <property type="entry name" value="SCP"/>
    <property type="match status" value="1"/>
</dbReference>
<evidence type="ECO:0000313" key="10">
    <source>
        <dbReference type="Proteomes" id="UP001459277"/>
    </source>
</evidence>
<comment type="function">
    <text evidence="1">Probably involved in the defense reaction of plants against pathogens.</text>
</comment>
<keyword evidence="10" id="KW-1185">Reference proteome</keyword>
<keyword evidence="3 7" id="KW-0732">Signal</keyword>
<comment type="caution">
    <text evidence="9">The sequence shown here is derived from an EMBL/GenBank/DDBJ whole genome shotgun (WGS) entry which is preliminary data.</text>
</comment>
<dbReference type="Gene3D" id="3.40.33.10">
    <property type="entry name" value="CAP"/>
    <property type="match status" value="1"/>
</dbReference>
<keyword evidence="5" id="KW-1015">Disulfide bond</keyword>
<dbReference type="Proteomes" id="UP001459277">
    <property type="component" value="Unassembled WGS sequence"/>
</dbReference>
<dbReference type="Pfam" id="PF00188">
    <property type="entry name" value="CAP"/>
    <property type="match status" value="1"/>
</dbReference>
<evidence type="ECO:0000256" key="4">
    <source>
        <dbReference type="ARBA" id="ARBA00022821"/>
    </source>
</evidence>
<dbReference type="InterPro" id="IPR014044">
    <property type="entry name" value="CAP_dom"/>
</dbReference>
<evidence type="ECO:0000256" key="7">
    <source>
        <dbReference type="SAM" id="SignalP"/>
    </source>
</evidence>
<organism evidence="9 10">
    <name type="scientific">Lithocarpus litseifolius</name>
    <dbReference type="NCBI Taxonomy" id="425828"/>
    <lineage>
        <taxon>Eukaryota</taxon>
        <taxon>Viridiplantae</taxon>
        <taxon>Streptophyta</taxon>
        <taxon>Embryophyta</taxon>
        <taxon>Tracheophyta</taxon>
        <taxon>Spermatophyta</taxon>
        <taxon>Magnoliopsida</taxon>
        <taxon>eudicotyledons</taxon>
        <taxon>Gunneridae</taxon>
        <taxon>Pentapetalae</taxon>
        <taxon>rosids</taxon>
        <taxon>fabids</taxon>
        <taxon>Fagales</taxon>
        <taxon>Fagaceae</taxon>
        <taxon>Lithocarpus</taxon>
    </lineage>
</organism>
<proteinExistence type="inferred from homology"/>
<dbReference type="EMBL" id="JAZDWU010000009">
    <property type="protein sequence ID" value="KAK9990857.1"/>
    <property type="molecule type" value="Genomic_DNA"/>
</dbReference>
<feature type="domain" description="SCP" evidence="8">
    <location>
        <begin position="26"/>
        <end position="158"/>
    </location>
</feature>
<dbReference type="AlphaFoldDB" id="A0AAW2C0F4"/>
<dbReference type="SUPFAM" id="SSF55797">
    <property type="entry name" value="PR-1-like"/>
    <property type="match status" value="1"/>
</dbReference>
<dbReference type="PRINTS" id="PR00838">
    <property type="entry name" value="V5ALLERGEN"/>
</dbReference>
<sequence>MLDTMSKKVLHCVLGLGLALICHAQNSTQVFLDLHNAARRAAGVGPLQWNSSLEVYARKYASQRYDCQLIHSEGPYGENIYWGYGEGFMDAEAAVRYWVDEKDYYDYNTNSCLEGKDCLHYTQIVWKNSRNLGCASSHCFNGGMFTTCNYYPPGNYVGERPY</sequence>
<evidence type="ECO:0000259" key="8">
    <source>
        <dbReference type="SMART" id="SM00198"/>
    </source>
</evidence>
<feature type="chain" id="PRO_5043934926" description="SCP domain-containing protein" evidence="7">
    <location>
        <begin position="25"/>
        <end position="162"/>
    </location>
</feature>
<accession>A0AAW2C0F4</accession>
<dbReference type="FunFam" id="3.40.33.10:FF:000006">
    <property type="entry name" value="Putative pathogenesis-related protein 1"/>
    <property type="match status" value="1"/>
</dbReference>
<keyword evidence="4" id="KW-0611">Plant defense</keyword>
<evidence type="ECO:0000256" key="2">
    <source>
        <dbReference type="ARBA" id="ARBA00009923"/>
    </source>
</evidence>